<evidence type="ECO:0000256" key="1">
    <source>
        <dbReference type="ARBA" id="ARBA00001798"/>
    </source>
</evidence>
<dbReference type="EC" id="2.3.2.31" evidence="2"/>
<dbReference type="AlphaFoldDB" id="A0A4S4LTU6"/>
<evidence type="ECO:0000256" key="3">
    <source>
        <dbReference type="ARBA" id="ARBA00022679"/>
    </source>
</evidence>
<keyword evidence="8" id="KW-0862">Zinc</keyword>
<dbReference type="GO" id="GO:0008270">
    <property type="term" value="F:zinc ion binding"/>
    <property type="evidence" value="ECO:0007669"/>
    <property type="project" value="UniProtKB-KW"/>
</dbReference>
<evidence type="ECO:0000256" key="6">
    <source>
        <dbReference type="ARBA" id="ARBA00022771"/>
    </source>
</evidence>
<feature type="compositionally biased region" description="Polar residues" evidence="9">
    <location>
        <begin position="539"/>
        <end position="553"/>
    </location>
</feature>
<evidence type="ECO:0000313" key="12">
    <source>
        <dbReference type="Proteomes" id="UP000310158"/>
    </source>
</evidence>
<evidence type="ECO:0000256" key="8">
    <source>
        <dbReference type="ARBA" id="ARBA00022833"/>
    </source>
</evidence>
<dbReference type="InterPro" id="IPR044066">
    <property type="entry name" value="TRIAD_supradom"/>
</dbReference>
<dbReference type="InterPro" id="IPR002867">
    <property type="entry name" value="IBR_dom"/>
</dbReference>
<evidence type="ECO:0000256" key="9">
    <source>
        <dbReference type="SAM" id="MobiDB-lite"/>
    </source>
</evidence>
<comment type="catalytic activity">
    <reaction evidence="1">
        <text>[E2 ubiquitin-conjugating enzyme]-S-ubiquitinyl-L-cysteine + [acceptor protein]-L-lysine = [E2 ubiquitin-conjugating enzyme]-L-cysteine + [acceptor protein]-N(6)-ubiquitinyl-L-lysine.</text>
        <dbReference type="EC" id="2.3.2.31"/>
    </reaction>
</comment>
<dbReference type="CDD" id="cd22584">
    <property type="entry name" value="Rcat_RBR_unk"/>
    <property type="match status" value="1"/>
</dbReference>
<keyword evidence="6" id="KW-0863">Zinc-finger</keyword>
<dbReference type="Pfam" id="PF01485">
    <property type="entry name" value="IBR"/>
    <property type="match status" value="1"/>
</dbReference>
<dbReference type="InterPro" id="IPR031127">
    <property type="entry name" value="E3_UB_ligase_RBR"/>
</dbReference>
<dbReference type="EMBL" id="SGPL01000335">
    <property type="protein sequence ID" value="THH13680.1"/>
    <property type="molecule type" value="Genomic_DNA"/>
</dbReference>
<keyword evidence="12" id="KW-1185">Reference proteome</keyword>
<protein>
    <recommendedName>
        <fullName evidence="2">RBR-type E3 ubiquitin transferase</fullName>
        <ecNumber evidence="2">2.3.2.31</ecNumber>
    </recommendedName>
</protein>
<keyword evidence="5" id="KW-0677">Repeat</keyword>
<dbReference type="SUPFAM" id="SSF57850">
    <property type="entry name" value="RING/U-box"/>
    <property type="match status" value="1"/>
</dbReference>
<organism evidence="11 12">
    <name type="scientific">Bondarzewia mesenterica</name>
    <dbReference type="NCBI Taxonomy" id="1095465"/>
    <lineage>
        <taxon>Eukaryota</taxon>
        <taxon>Fungi</taxon>
        <taxon>Dikarya</taxon>
        <taxon>Basidiomycota</taxon>
        <taxon>Agaricomycotina</taxon>
        <taxon>Agaricomycetes</taxon>
        <taxon>Russulales</taxon>
        <taxon>Bondarzewiaceae</taxon>
        <taxon>Bondarzewia</taxon>
    </lineage>
</organism>
<keyword evidence="7" id="KW-0833">Ubl conjugation pathway</keyword>
<keyword evidence="4" id="KW-0479">Metal-binding</keyword>
<dbReference type="Gene3D" id="1.20.120.1750">
    <property type="match status" value="1"/>
</dbReference>
<dbReference type="GO" id="GO:0061630">
    <property type="term" value="F:ubiquitin protein ligase activity"/>
    <property type="evidence" value="ECO:0007669"/>
    <property type="project" value="UniProtKB-EC"/>
</dbReference>
<accession>A0A4S4LTU6</accession>
<feature type="region of interest" description="Disordered" evidence="9">
    <location>
        <begin position="1"/>
        <end position="28"/>
    </location>
</feature>
<dbReference type="PANTHER" id="PTHR11685">
    <property type="entry name" value="RBR FAMILY RING FINGER AND IBR DOMAIN-CONTAINING"/>
    <property type="match status" value="1"/>
</dbReference>
<comment type="caution">
    <text evidence="11">The sequence shown here is derived from an EMBL/GenBank/DDBJ whole genome shotgun (WGS) entry which is preliminary data.</text>
</comment>
<feature type="region of interest" description="Disordered" evidence="9">
    <location>
        <begin position="97"/>
        <end position="132"/>
    </location>
</feature>
<evidence type="ECO:0000259" key="10">
    <source>
        <dbReference type="PROSITE" id="PS51873"/>
    </source>
</evidence>
<evidence type="ECO:0000256" key="7">
    <source>
        <dbReference type="ARBA" id="ARBA00022786"/>
    </source>
</evidence>
<name>A0A4S4LTU6_9AGAM</name>
<feature type="compositionally biased region" description="Basic and acidic residues" evidence="9">
    <location>
        <begin position="18"/>
        <end position="28"/>
    </location>
</feature>
<keyword evidence="3" id="KW-0808">Transferase</keyword>
<proteinExistence type="predicted"/>
<evidence type="ECO:0000256" key="2">
    <source>
        <dbReference type="ARBA" id="ARBA00012251"/>
    </source>
</evidence>
<feature type="domain" description="RING-type" evidence="10">
    <location>
        <begin position="172"/>
        <end position="371"/>
    </location>
</feature>
<feature type="compositionally biased region" description="Low complexity" evidence="9">
    <location>
        <begin position="527"/>
        <end position="538"/>
    </location>
</feature>
<dbReference type="OrthoDB" id="9977870at2759"/>
<reference evidence="11 12" key="1">
    <citation type="submission" date="2019-02" db="EMBL/GenBank/DDBJ databases">
        <title>Genome sequencing of the rare red list fungi Bondarzewia mesenterica.</title>
        <authorList>
            <person name="Buettner E."/>
            <person name="Kellner H."/>
        </authorList>
    </citation>
    <scope>NUCLEOTIDE SEQUENCE [LARGE SCALE GENOMIC DNA]</scope>
    <source>
        <strain evidence="11 12">DSM 108281</strain>
    </source>
</reference>
<feature type="region of interest" description="Disordered" evidence="9">
    <location>
        <begin position="508"/>
        <end position="553"/>
    </location>
</feature>
<evidence type="ECO:0000256" key="4">
    <source>
        <dbReference type="ARBA" id="ARBA00022723"/>
    </source>
</evidence>
<feature type="compositionally biased region" description="Polar residues" evidence="9">
    <location>
        <begin position="103"/>
        <end position="125"/>
    </location>
</feature>
<dbReference type="GO" id="GO:0016567">
    <property type="term" value="P:protein ubiquitination"/>
    <property type="evidence" value="ECO:0007669"/>
    <property type="project" value="InterPro"/>
</dbReference>
<dbReference type="PROSITE" id="PS51873">
    <property type="entry name" value="TRIAD"/>
    <property type="match status" value="1"/>
</dbReference>
<dbReference type="Proteomes" id="UP000310158">
    <property type="component" value="Unassembled WGS sequence"/>
</dbReference>
<gene>
    <name evidence="11" type="ORF">EW146_g6574</name>
</gene>
<sequence length="628" mass="69270">MATLQAEAGPSRPLPSRPNDRTDSHTEEAAMSSLMAQLSLEDIEILESGFKIKQRRGAPLTDAELAMSLFAEDARASIVFESDRAFALSLQASEPHAGLDAGQRQTNPTSSRAHIPSNQSSSTPAPRSDSLPAPQTWGSWLTALVQFVSSPARAAEQPRKPVPRVEQTQRLTGHTCVICQDPIRGTDIRAPCGDYYDIECMGQLFEASTRDESLYPPRCCRQRIPLTSVRAHLTTTLLALFESKSVEFNTKKRIYCARKTCSRFLGPQYEGGWFTYPQVIPCTGPMCIARTCNSCKALVTGPAGRHTCSKGDDDDTAVLALARTEGWSRCPGCHRVIELNMGCYHMTCVCRTEFCYLCRAKWKTCRCTQWDERRLIAVAEQRVDIEMMAEGRRRAPAPAPPAAPARAQNLPQAVPVLARAQRAAAAAPPAAPARAQNLPQAVPVLARAQNPRQVAPAPVGARAPERAWAPVPAPVQDNEATRHDLLRRQALARVQAYDTGFFGDAVPPPYHHLSGTQRQATPAAVRPSASTSTPTHTSQLLPQPQRTNTVTPRQSNNTMNVAAQVDYERTRRVRLAIEQLRVDHDCEHIKWRFRNGGGQCQTCYSHLPRYLFVSQIVSLFAFFYVSVL</sequence>
<evidence type="ECO:0000313" key="11">
    <source>
        <dbReference type="EMBL" id="THH13680.1"/>
    </source>
</evidence>
<evidence type="ECO:0000256" key="5">
    <source>
        <dbReference type="ARBA" id="ARBA00022737"/>
    </source>
</evidence>